<evidence type="ECO:0000313" key="3">
    <source>
        <dbReference type="Proteomes" id="UP000054717"/>
    </source>
</evidence>
<proteinExistence type="predicted"/>
<evidence type="ECO:0000256" key="1">
    <source>
        <dbReference type="SAM" id="Phobius"/>
    </source>
</evidence>
<name>A0A158H369_9BURK</name>
<protein>
    <submittedName>
        <fullName evidence="2">Uncharacterized protein</fullName>
    </submittedName>
</protein>
<keyword evidence="1" id="KW-1133">Transmembrane helix</keyword>
<keyword evidence="3" id="KW-1185">Reference proteome</keyword>
<dbReference type="AlphaFoldDB" id="A0A158H369"/>
<dbReference type="EMBL" id="FCNZ02000006">
    <property type="protein sequence ID" value="SAL38756.1"/>
    <property type="molecule type" value="Genomic_DNA"/>
</dbReference>
<organism evidence="2 3">
    <name type="scientific">Caballeronia telluris</name>
    <dbReference type="NCBI Taxonomy" id="326475"/>
    <lineage>
        <taxon>Bacteria</taxon>
        <taxon>Pseudomonadati</taxon>
        <taxon>Pseudomonadota</taxon>
        <taxon>Betaproteobacteria</taxon>
        <taxon>Burkholderiales</taxon>
        <taxon>Burkholderiaceae</taxon>
        <taxon>Caballeronia</taxon>
    </lineage>
</organism>
<reference evidence="2" key="1">
    <citation type="submission" date="2016-01" db="EMBL/GenBank/DDBJ databases">
        <authorList>
            <person name="Peeters Charlotte."/>
        </authorList>
    </citation>
    <scope>NUCLEOTIDE SEQUENCE</scope>
    <source>
        <strain evidence="2">LMG 22936</strain>
    </source>
</reference>
<dbReference type="STRING" id="326475.AWB66_01993"/>
<keyword evidence="1" id="KW-0472">Membrane</keyword>
<evidence type="ECO:0000313" key="2">
    <source>
        <dbReference type="EMBL" id="SAL38756.1"/>
    </source>
</evidence>
<dbReference type="Proteomes" id="UP000054717">
    <property type="component" value="Unassembled WGS sequence"/>
</dbReference>
<comment type="caution">
    <text evidence="2">The sequence shown here is derived from an EMBL/GenBank/DDBJ whole genome shotgun (WGS) entry which is preliminary data.</text>
</comment>
<sequence length="383" mass="41503">MLAGVSLTLLTWPKGEPTGSAWFWARVLAFPALAWCLAFGLRLFYYDDETDRLQAEREVFEADRARAIEFAREPLAVLGSAYVCAMGEYGVASAIADEKQSALKARAPRVGEGAIRHTALTLTGDKESPCRYRALFLSLLGELDETLSGFPKTVPFEVRLQVPPEMDGDELLETWKHCWEQTGHAQASASLLNVQRGLMAVDEWLDIKGGPALEKLTLFVAAQLHAEPPENSAEVGVAFLCGWTPLVERSGLKAVALLHRPVESTGAELRDAVTTSLLWGGLSAAELHHVWQAGLVGQDKPSFLNVTTELGLKLGEEEGFPGIHDIDLALGKPGAAAGWLAAALATEHAWQSGEPQMIAVREQAFSVAVVRPVSQGNEMEIEQ</sequence>
<feature type="transmembrane region" description="Helical" evidence="1">
    <location>
        <begin position="23"/>
        <end position="45"/>
    </location>
</feature>
<accession>A0A158H369</accession>
<gene>
    <name evidence="2" type="ORF">AWB66_01993</name>
</gene>
<keyword evidence="1" id="KW-0812">Transmembrane</keyword>